<comment type="caution">
    <text evidence="2">The sequence shown here is derived from an EMBL/GenBank/DDBJ whole genome shotgun (WGS) entry which is preliminary data.</text>
</comment>
<organism evidence="2 3">
    <name type="scientific">Leucobacter komagatae</name>
    <dbReference type="NCBI Taxonomy" id="55969"/>
    <lineage>
        <taxon>Bacteria</taxon>
        <taxon>Bacillati</taxon>
        <taxon>Actinomycetota</taxon>
        <taxon>Actinomycetes</taxon>
        <taxon>Micrococcales</taxon>
        <taxon>Microbacteriaceae</taxon>
        <taxon>Leucobacter</taxon>
    </lineage>
</organism>
<proteinExistence type="predicted"/>
<sequence>MTSAFQMAVRAQHSTPDQIARSRALQAVEAPDSLRAPTDAPAHLQKAYGAAQRLYAEIVVSGTEGVELRAFSAMVGKTQLGEAVKILRGSGAVAESVEPRPDSDRPLIVFRAVEE</sequence>
<name>A0A542Y3T1_9MICO</name>
<accession>A0A542Y3T1</accession>
<keyword evidence="3" id="KW-1185">Reference proteome</keyword>
<evidence type="ECO:0000313" key="3">
    <source>
        <dbReference type="Proteomes" id="UP000319094"/>
    </source>
</evidence>
<gene>
    <name evidence="2" type="ORF">FB468_0737</name>
</gene>
<evidence type="ECO:0000256" key="1">
    <source>
        <dbReference type="SAM" id="MobiDB-lite"/>
    </source>
</evidence>
<reference evidence="2 3" key="1">
    <citation type="submission" date="2019-06" db="EMBL/GenBank/DDBJ databases">
        <title>Sequencing the genomes of 1000 actinobacteria strains.</title>
        <authorList>
            <person name="Klenk H.-P."/>
        </authorList>
    </citation>
    <scope>NUCLEOTIDE SEQUENCE [LARGE SCALE GENOMIC DNA]</scope>
    <source>
        <strain evidence="2 3">DSM 8803</strain>
    </source>
</reference>
<feature type="region of interest" description="Disordered" evidence="1">
    <location>
        <begin position="1"/>
        <end position="20"/>
    </location>
</feature>
<evidence type="ECO:0000313" key="2">
    <source>
        <dbReference type="EMBL" id="TQL42732.1"/>
    </source>
</evidence>
<dbReference type="AlphaFoldDB" id="A0A542Y3T1"/>
<dbReference type="EMBL" id="VFON01000001">
    <property type="protein sequence ID" value="TQL42732.1"/>
    <property type="molecule type" value="Genomic_DNA"/>
</dbReference>
<dbReference type="Proteomes" id="UP000319094">
    <property type="component" value="Unassembled WGS sequence"/>
</dbReference>
<dbReference type="RefSeq" id="WP_141886142.1">
    <property type="nucleotide sequence ID" value="NZ_BAAAUY010000013.1"/>
</dbReference>
<protein>
    <submittedName>
        <fullName evidence="2">Uncharacterized protein</fullName>
    </submittedName>
</protein>